<evidence type="ECO:0000313" key="1">
    <source>
        <dbReference type="EMBL" id="KAG5971488.1"/>
    </source>
</evidence>
<name>A0A9P7MWV2_9HYPO</name>
<dbReference type="AlphaFoldDB" id="A0A9P7MWV2"/>
<dbReference type="EMBL" id="SRPS01000058">
    <property type="protein sequence ID" value="KAG5971488.1"/>
    <property type="molecule type" value="Genomic_DNA"/>
</dbReference>
<dbReference type="Proteomes" id="UP000784919">
    <property type="component" value="Unassembled WGS sequence"/>
</dbReference>
<proteinExistence type="predicted"/>
<gene>
    <name evidence="1" type="ORF">E4U56_006756</name>
</gene>
<evidence type="ECO:0000313" key="2">
    <source>
        <dbReference type="Proteomes" id="UP000784919"/>
    </source>
</evidence>
<sequence length="88" mass="9990">MHIDGLHPEDAEKPWEVLQYANHVSASGSWESKSAILENRYVTWAWTIRKEYDEKKACAKAAEEQGDTCVPNIHPNDAPVFTSTSVRF</sequence>
<comment type="caution">
    <text evidence="1">The sequence shown here is derived from an EMBL/GenBank/DDBJ whole genome shotgun (WGS) entry which is preliminary data.</text>
</comment>
<reference evidence="1" key="1">
    <citation type="journal article" date="2020" name="bioRxiv">
        <title>Whole genome comparisons of ergot fungi reveals the divergence and evolution of species within the genus Claviceps are the result of varying mechanisms driving genome evolution and host range expansion.</title>
        <authorList>
            <person name="Wyka S.A."/>
            <person name="Mondo S.J."/>
            <person name="Liu M."/>
            <person name="Dettman J."/>
            <person name="Nalam V."/>
            <person name="Broders K.D."/>
        </authorList>
    </citation>
    <scope>NUCLEOTIDE SEQUENCE</scope>
    <source>
        <strain evidence="1">CCC 1102</strain>
    </source>
</reference>
<protein>
    <submittedName>
        <fullName evidence="1">Uncharacterized protein</fullName>
    </submittedName>
</protein>
<accession>A0A9P7MWV2</accession>
<organism evidence="1 2">
    <name type="scientific">Claviceps arundinis</name>
    <dbReference type="NCBI Taxonomy" id="1623583"/>
    <lineage>
        <taxon>Eukaryota</taxon>
        <taxon>Fungi</taxon>
        <taxon>Dikarya</taxon>
        <taxon>Ascomycota</taxon>
        <taxon>Pezizomycotina</taxon>
        <taxon>Sordariomycetes</taxon>
        <taxon>Hypocreomycetidae</taxon>
        <taxon>Hypocreales</taxon>
        <taxon>Clavicipitaceae</taxon>
        <taxon>Claviceps</taxon>
    </lineage>
</organism>